<dbReference type="SFLD" id="SFLDG01067">
    <property type="entry name" value="SPASM/twitch_domain_containing"/>
    <property type="match status" value="1"/>
</dbReference>
<dbReference type="PANTHER" id="PTHR43787">
    <property type="entry name" value="FEMO COFACTOR BIOSYNTHESIS PROTEIN NIFB-RELATED"/>
    <property type="match status" value="1"/>
</dbReference>
<evidence type="ECO:0000256" key="1">
    <source>
        <dbReference type="ARBA" id="ARBA00001966"/>
    </source>
</evidence>
<dbReference type="NCBIfam" id="TIGR01290">
    <property type="entry name" value="nifB"/>
    <property type="match status" value="1"/>
</dbReference>
<dbReference type="InterPro" id="IPR013785">
    <property type="entry name" value="Aldolase_TIM"/>
</dbReference>
<dbReference type="PROSITE" id="PS01305">
    <property type="entry name" value="MOAA_NIFB_PQQE"/>
    <property type="match status" value="1"/>
</dbReference>
<dbReference type="AlphaFoldDB" id="A0A7W8BZN3"/>
<reference evidence="16 17" key="1">
    <citation type="submission" date="2020-08" db="EMBL/GenBank/DDBJ databases">
        <title>Genomic Encyclopedia of Type Strains, Phase IV (KMG-IV): sequencing the most valuable type-strain genomes for metagenomic binning, comparative biology and taxonomic classification.</title>
        <authorList>
            <person name="Goeker M."/>
        </authorList>
    </citation>
    <scope>NUCLEOTIDE SEQUENCE [LARGE SCALE GENOMIC DNA]</scope>
    <source>
        <strain evidence="16 17">DSM 11275</strain>
    </source>
</reference>
<dbReference type="RefSeq" id="WP_183718023.1">
    <property type="nucleotide sequence ID" value="NZ_JACHGO010000002.1"/>
</dbReference>
<protein>
    <recommendedName>
        <fullName evidence="5">FeMo cofactor biosynthesis protein NifB</fullName>
    </recommendedName>
    <alternativeName>
        <fullName evidence="14">Nitrogenase cofactor maturase NifB</fullName>
    </alternativeName>
    <alternativeName>
        <fullName evidence="13">Radical SAM assemblase NifB</fullName>
    </alternativeName>
</protein>
<evidence type="ECO:0000256" key="9">
    <source>
        <dbReference type="ARBA" id="ARBA00023004"/>
    </source>
</evidence>
<evidence type="ECO:0000256" key="7">
    <source>
        <dbReference type="ARBA" id="ARBA00022691"/>
    </source>
</evidence>
<keyword evidence="9" id="KW-0408">Iron</keyword>
<dbReference type="GO" id="GO:0016829">
    <property type="term" value="F:lyase activity"/>
    <property type="evidence" value="ECO:0007669"/>
    <property type="project" value="UniProtKB-KW"/>
</dbReference>
<dbReference type="SMART" id="SM00729">
    <property type="entry name" value="Elp3"/>
    <property type="match status" value="1"/>
</dbReference>
<organism evidence="16 17">
    <name type="scientific">Desulfovibrio intestinalis</name>
    <dbReference type="NCBI Taxonomy" id="58621"/>
    <lineage>
        <taxon>Bacteria</taxon>
        <taxon>Pseudomonadati</taxon>
        <taxon>Thermodesulfobacteriota</taxon>
        <taxon>Desulfovibrionia</taxon>
        <taxon>Desulfovibrionales</taxon>
        <taxon>Desulfovibrionaceae</taxon>
        <taxon>Desulfovibrio</taxon>
    </lineage>
</organism>
<comment type="cofactor">
    <cofactor evidence="1">
        <name>[4Fe-4S] cluster</name>
        <dbReference type="ChEBI" id="CHEBI:49883"/>
    </cofactor>
</comment>
<dbReference type="GO" id="GO:0046872">
    <property type="term" value="F:metal ion binding"/>
    <property type="evidence" value="ECO:0007669"/>
    <property type="project" value="UniProtKB-KW"/>
</dbReference>
<evidence type="ECO:0000256" key="12">
    <source>
        <dbReference type="ARBA" id="ARBA00023239"/>
    </source>
</evidence>
<dbReference type="PROSITE" id="PS51918">
    <property type="entry name" value="RADICAL_SAM"/>
    <property type="match status" value="1"/>
</dbReference>
<evidence type="ECO:0000256" key="5">
    <source>
        <dbReference type="ARBA" id="ARBA00021702"/>
    </source>
</evidence>
<dbReference type="InterPro" id="IPR058240">
    <property type="entry name" value="rSAM_sf"/>
</dbReference>
<evidence type="ECO:0000313" key="16">
    <source>
        <dbReference type="EMBL" id="MBB5142636.1"/>
    </source>
</evidence>
<keyword evidence="7" id="KW-0949">S-adenosyl-L-methionine</keyword>
<dbReference type="InterPro" id="IPR000385">
    <property type="entry name" value="MoaA_NifB_PqqE_Fe-S-bd_CS"/>
</dbReference>
<dbReference type="InterPro" id="IPR006638">
    <property type="entry name" value="Elp3/MiaA/NifB-like_rSAM"/>
</dbReference>
<evidence type="ECO:0000259" key="15">
    <source>
        <dbReference type="PROSITE" id="PS51918"/>
    </source>
</evidence>
<keyword evidence="12" id="KW-0456">Lyase</keyword>
<dbReference type="SFLD" id="SFLDS00029">
    <property type="entry name" value="Radical_SAM"/>
    <property type="match status" value="1"/>
</dbReference>
<keyword evidence="6" id="KW-0004">4Fe-4S</keyword>
<comment type="caution">
    <text evidence="16">The sequence shown here is derived from an EMBL/GenBank/DDBJ whole genome shotgun (WGS) entry which is preliminary data.</text>
</comment>
<dbReference type="SUPFAM" id="SSF102114">
    <property type="entry name" value="Radical SAM enzymes"/>
    <property type="match status" value="1"/>
</dbReference>
<dbReference type="GO" id="GO:0032324">
    <property type="term" value="P:molybdopterin cofactor biosynthetic process"/>
    <property type="evidence" value="ECO:0007669"/>
    <property type="project" value="UniProtKB-ARBA"/>
</dbReference>
<evidence type="ECO:0000256" key="11">
    <source>
        <dbReference type="ARBA" id="ARBA00023231"/>
    </source>
</evidence>
<comment type="function">
    <text evidence="2">Involved in the biosynthesis of the iron-molybdenum cofactor (FeMo-co or M-cluster) found in the dinitrogenase enzyme of the nitrogenase complex in nitrogen-fixing microorganisms. NifB catalyzes the crucial step of radical SAM-dependent carbide insertion that occurs concomitant with the insertion of a 9th sulfur and the rearrangement/coupling of two [4Fe-4S] clusters into a [8Fe-9S-C] cluster, the precursor to the M-cluster.</text>
</comment>
<accession>A0A7W8BZN3</accession>
<dbReference type="EMBL" id="JACHGO010000002">
    <property type="protein sequence ID" value="MBB5142636.1"/>
    <property type="molecule type" value="Genomic_DNA"/>
</dbReference>
<evidence type="ECO:0000256" key="10">
    <source>
        <dbReference type="ARBA" id="ARBA00023014"/>
    </source>
</evidence>
<dbReference type="Pfam" id="PF04055">
    <property type="entry name" value="Radical_SAM"/>
    <property type="match status" value="1"/>
</dbReference>
<comment type="pathway">
    <text evidence="3">Cofactor biosynthesis; Fe-Mo cofactor biosynthesis.</text>
</comment>
<dbReference type="Proteomes" id="UP000539075">
    <property type="component" value="Unassembled WGS sequence"/>
</dbReference>
<dbReference type="UniPathway" id="UPA00782"/>
<keyword evidence="8" id="KW-0479">Metal-binding</keyword>
<evidence type="ECO:0000256" key="13">
    <source>
        <dbReference type="ARBA" id="ARBA00030926"/>
    </source>
</evidence>
<dbReference type="CDD" id="cd01335">
    <property type="entry name" value="Radical_SAM"/>
    <property type="match status" value="1"/>
</dbReference>
<evidence type="ECO:0000256" key="4">
    <source>
        <dbReference type="ARBA" id="ARBA00006804"/>
    </source>
</evidence>
<dbReference type="InterPro" id="IPR007197">
    <property type="entry name" value="rSAM"/>
</dbReference>
<keyword evidence="17" id="KW-1185">Reference proteome</keyword>
<evidence type="ECO:0000256" key="14">
    <source>
        <dbReference type="ARBA" id="ARBA00032102"/>
    </source>
</evidence>
<evidence type="ECO:0000256" key="3">
    <source>
        <dbReference type="ARBA" id="ARBA00005155"/>
    </source>
</evidence>
<name>A0A7W8BZN3_9BACT</name>
<dbReference type="SFLD" id="SFLDG01068">
    <property type="entry name" value="FeMo_cofactor_biosynthesis_pro"/>
    <property type="match status" value="1"/>
</dbReference>
<keyword evidence="10" id="KW-0411">Iron-sulfur</keyword>
<feature type="domain" description="Radical SAM core" evidence="15">
    <location>
        <begin position="19"/>
        <end position="264"/>
    </location>
</feature>
<sequence length="304" mass="32051">MSIHQPDSARHPCFNPEAHRAFGRAHLPVAASCNVQCGFCDRRYSCVNESRPGVTARLLTPDEAVDAALRAVARMLHLSVIGIAGPGDPLANAAPTLKTLAELRKALPGILLCLSTNGLALPLHAQTLAGLGVGHVTVTVNAVRPDVGAAIYNWVDDGGKRLSGRQGAALLLERQKIGIRLLKSLGVTVKVNAVVIPGVNDAHMSDIAKAVAAWGADLMNSIPLLPVANTRFALTSSPSAQLMHSIRAEAGEVIPQMRHCTRCRADALGLLGEDGQLDDICGAQPRAQAQMQAQEPPKAHEYGQ</sequence>
<gene>
    <name evidence="16" type="ORF">HNQ38_000715</name>
</gene>
<dbReference type="SFLD" id="SFLDF00281">
    <property type="entry name" value="FeMo_cofactor_biosynthesis_pro"/>
    <property type="match status" value="1"/>
</dbReference>
<dbReference type="PANTHER" id="PTHR43787:SF13">
    <property type="entry name" value="FEMO COFACTOR BIOSYNTHESIS PROTEIN NIFB"/>
    <property type="match status" value="1"/>
</dbReference>
<proteinExistence type="inferred from homology"/>
<evidence type="ECO:0000256" key="6">
    <source>
        <dbReference type="ARBA" id="ARBA00022485"/>
    </source>
</evidence>
<evidence type="ECO:0000256" key="8">
    <source>
        <dbReference type="ARBA" id="ARBA00022723"/>
    </source>
</evidence>
<keyword evidence="11" id="KW-0535">Nitrogen fixation</keyword>
<dbReference type="Gene3D" id="3.20.20.70">
    <property type="entry name" value="Aldolase class I"/>
    <property type="match status" value="1"/>
</dbReference>
<comment type="similarity">
    <text evidence="4">Belongs to the radical SAM superfamily. NifB family.</text>
</comment>
<evidence type="ECO:0000256" key="2">
    <source>
        <dbReference type="ARBA" id="ARBA00003522"/>
    </source>
</evidence>
<dbReference type="GO" id="GO:0051539">
    <property type="term" value="F:4 iron, 4 sulfur cluster binding"/>
    <property type="evidence" value="ECO:0007669"/>
    <property type="project" value="UniProtKB-KW"/>
</dbReference>
<evidence type="ECO:0000313" key="17">
    <source>
        <dbReference type="Proteomes" id="UP000539075"/>
    </source>
</evidence>
<dbReference type="InterPro" id="IPR005980">
    <property type="entry name" value="Nase_CF_NifB"/>
</dbReference>